<proteinExistence type="inferred from homology"/>
<sequence>MTTLSKPMKKFSPVAKAAMDYYQSQATRLIQAEGEGHALARFRQAALHHFVEQGFPTRKDEDWQFTPLSNFLKTHYHFNGVSQFDKASIAKIKPPVDAWHLVFVDGCFSEALSDDLVKLPKGVSIESGKDALDFEQGFRVFAKHEDEIEQDAFGMLNAMLFDDGVFIELAAHTHLDKPIAISYVQTLKDHANTTRNKIKLGVGSQLQLIEQYVALDDACGFENSVCEIELAEQAQMSQVVWQNLPDQAMYFNNQFIDLAEQSQFKTHYAGLGGAISRHQNHIQMAGDRIESEQNSICFARNQQIMDTRTYTGHKAENGLSRQLHKLVLTDQAIGVFNGMIKVDQIAQKTDGMMDNKNLLLSNKAQMNAKPQLEIYADDVKCSHGSASGQISADQIFYLQARGLSKQQARQLVTLAFLMEPLETVSGAATQVWLQKALATSVTPHLN</sequence>
<dbReference type="Proteomes" id="UP000009232">
    <property type="component" value="Chromosome"/>
</dbReference>
<dbReference type="RefSeq" id="WP_013834756.1">
    <property type="nucleotide sequence ID" value="NC_015581.1"/>
</dbReference>
<accession>F6D9L6</accession>
<dbReference type="Pfam" id="PF19295">
    <property type="entry name" value="SufBD_N"/>
    <property type="match status" value="1"/>
</dbReference>
<dbReference type="EMBL" id="CP002776">
    <property type="protein sequence ID" value="AEG30973.1"/>
    <property type="molecule type" value="Genomic_DNA"/>
</dbReference>
<feature type="domain" description="SUF system FeS cluster assembly SufBD core" evidence="2">
    <location>
        <begin position="188"/>
        <end position="416"/>
    </location>
</feature>
<dbReference type="Pfam" id="PF01458">
    <property type="entry name" value="SUFBD_core"/>
    <property type="match status" value="1"/>
</dbReference>
<gene>
    <name evidence="4" type="ordered locus">Thicy_0197</name>
</gene>
<dbReference type="eggNOG" id="COG0719">
    <property type="taxonomic scope" value="Bacteria"/>
</dbReference>
<dbReference type="PANTHER" id="PTHR43575">
    <property type="entry name" value="PROTEIN ABCI7, CHLOROPLASTIC"/>
    <property type="match status" value="1"/>
</dbReference>
<dbReference type="InterPro" id="IPR037284">
    <property type="entry name" value="SUF_FeS_clus_asmbl_SufBD_sf"/>
</dbReference>
<dbReference type="STRING" id="717773.Thicy_0197"/>
<evidence type="ECO:0000259" key="2">
    <source>
        <dbReference type="Pfam" id="PF01458"/>
    </source>
</evidence>
<dbReference type="KEGG" id="tcy:Thicy_0197"/>
<evidence type="ECO:0000256" key="1">
    <source>
        <dbReference type="ARBA" id="ARBA00043967"/>
    </source>
</evidence>
<comment type="similarity">
    <text evidence="1">Belongs to the iron-sulfur cluster assembly SufBD family.</text>
</comment>
<feature type="domain" description="SUF system FeS cluster assembly SufBD N-terminal" evidence="3">
    <location>
        <begin position="19"/>
        <end position="181"/>
    </location>
</feature>
<dbReference type="GO" id="GO:0016226">
    <property type="term" value="P:iron-sulfur cluster assembly"/>
    <property type="evidence" value="ECO:0007669"/>
    <property type="project" value="InterPro"/>
</dbReference>
<organism evidence="4 5">
    <name type="scientific">Thiomicrospira cyclica (strain DSM 14477 / JCM 11371 / ALM1)</name>
    <name type="common">Thioalkalimicrobium cyclicum</name>
    <dbReference type="NCBI Taxonomy" id="717773"/>
    <lineage>
        <taxon>Bacteria</taxon>
        <taxon>Pseudomonadati</taxon>
        <taxon>Pseudomonadota</taxon>
        <taxon>Gammaproteobacteria</taxon>
        <taxon>Thiotrichales</taxon>
        <taxon>Piscirickettsiaceae</taxon>
        <taxon>Thiomicrospira</taxon>
    </lineage>
</organism>
<evidence type="ECO:0000313" key="4">
    <source>
        <dbReference type="EMBL" id="AEG30973.1"/>
    </source>
</evidence>
<dbReference type="HOGENOM" id="CLU_026231_5_0_6"/>
<name>F6D9L6_THICA</name>
<dbReference type="PANTHER" id="PTHR43575:SF1">
    <property type="entry name" value="PROTEIN ABCI7, CHLOROPLASTIC"/>
    <property type="match status" value="1"/>
</dbReference>
<dbReference type="InterPro" id="IPR000825">
    <property type="entry name" value="SUF_FeS_clus_asmbl_SufBD_core"/>
</dbReference>
<evidence type="ECO:0000313" key="5">
    <source>
        <dbReference type="Proteomes" id="UP000009232"/>
    </source>
</evidence>
<dbReference type="SUPFAM" id="SSF101960">
    <property type="entry name" value="Stabilizer of iron transporter SufD"/>
    <property type="match status" value="1"/>
</dbReference>
<evidence type="ECO:0000259" key="3">
    <source>
        <dbReference type="Pfam" id="PF19295"/>
    </source>
</evidence>
<dbReference type="InterPro" id="IPR045595">
    <property type="entry name" value="SufBD_N"/>
</dbReference>
<keyword evidence="5" id="KW-1185">Reference proteome</keyword>
<dbReference type="InterPro" id="IPR011542">
    <property type="entry name" value="SUF_FeS_clus_asmbl_SufD"/>
</dbReference>
<protein>
    <submittedName>
        <fullName evidence="4">FeS assembly protein SufD</fullName>
    </submittedName>
</protein>
<dbReference type="OrthoDB" id="9768262at2"/>
<reference evidence="4 5" key="1">
    <citation type="submission" date="2011-05" db="EMBL/GenBank/DDBJ databases">
        <title>Complete sequence of Thioalkalimicrobium cyclicum ALM1.</title>
        <authorList>
            <consortium name="US DOE Joint Genome Institute"/>
            <person name="Lucas S."/>
            <person name="Han J."/>
            <person name="Lapidus A."/>
            <person name="Cheng J.-F."/>
            <person name="Goodwin L."/>
            <person name="Pitluck S."/>
            <person name="Peters L."/>
            <person name="Mikhailova N."/>
            <person name="Davenport K."/>
            <person name="Han C."/>
            <person name="Tapia R."/>
            <person name="Land M."/>
            <person name="Hauser L."/>
            <person name="Kyrpides N."/>
            <person name="Ivanova N."/>
            <person name="Pagani I."/>
            <person name="Kappler U."/>
            <person name="Woyke T."/>
        </authorList>
    </citation>
    <scope>NUCLEOTIDE SEQUENCE [LARGE SCALE GENOMIC DNA]</scope>
    <source>
        <strain evidence="5">DSM 14477 / JCM 11371 / ALM1</strain>
    </source>
</reference>
<dbReference type="InterPro" id="IPR055346">
    <property type="entry name" value="Fe-S_cluster_assembly_SufBD"/>
</dbReference>
<dbReference type="AlphaFoldDB" id="F6D9L6"/>
<dbReference type="NCBIfam" id="TIGR01981">
    <property type="entry name" value="sufD"/>
    <property type="match status" value="1"/>
</dbReference>